<dbReference type="eggNOG" id="ENOG502SFZH">
    <property type="taxonomic scope" value="Eukaryota"/>
</dbReference>
<sequence>MKKPKNNKAKSKDNDMEQIKWVISAILKMSLYFAQTLEKHNWLSPKCSSKVNRLFKNPKSMLQVLKSNVNGCSKDLQEIFAITKINEMTHEKDDDSFDEDDEDGMILQDLLTAEQKDIAPITFPTSPDEIVIKSPEKSFQCKLIQNSPPTTPSRELIPNPPQKTPPRKLTLNSPPKKVTPKSSPRELSYSKTPSTHSPQELVSQNSLQKLNTKNLLYKSNILPLNLPKKNFNQKTPLHNSPSKSLIHNLIAKNSPQETLDKDRDAAVELKNPLQKIPLVQDNYCLLKSFVRSQEQMSNGHMRSLLINDPQNSSQNRLNEDGEVENKIKEIFSVMIFHERPISPLPSKFENCEDDENILLKHKPNDEVQNKSTAFSTKLKSRGSKRIRPVTKIYCLNKERKLTDETKLKLPDPTRNHLAQYSEDKLSFDEPMDGDDANNSNQLDETEAELPDTTGNHLAQSSEDKMSFDEPMDGDEANNSNQLAEIVLNLGNNDNDLNAKVSQDSDKISPCNDLVKSTGIEESIECVTSANESVEDTSRLKNKEFICKDSPKIKGCISNDFYKTNCSVPSESSEKEVDFELSESAVSLSASILKDYEQRSLGNSVSESNKKSGSPPDLRISEMLLNFRLSKSTKDETVADAPDTDLSILHENSKTSVSIISNRAEVDDCSKTEITTDDDNEVIENLETNSISEDIFDEMQDKILICSPTRIIANTILDEICKTVCANNETISLVPDVPKPPESYNDIICQSDTAVSASEDFLSRALNDDKQLDRFPVVSNNSEKSNGASLAGERSEKTFLPTCVDFDEDNSVFSSPGCDNLVIDEKIECTQKITLFEDSNEIEPHESPIGALAMCLDSDDENSVCNNLVIDARLERTPSLRLSLSSNEMIERTPRLRLFSSSDEIESPESPTAELPLCVDIPEIPLSPQLPRYWTRSRIHENNTKPSPTVNSIRKHFRGKDLSNTGINETILQDASPNCMAFCSPVMTLISPLPSTPVTSAVTCNDSTRVCSMTADESGKYVDPRSSVRRRISLISSPEKLNSQYTTDGIENNSNGIVIEDKSTCQTKAIKRKSEENGMATRKRPKCEVEVKQAAIRNGKSEHRMCTRLSLRIEKMDITNEQVEEKRSNSAQEIKRTLAQEKRKRAQEKGKQAQEAKRKQVQENKMKRIEEAKLKQIEEAKKKQAQEEKKKQAQERKFEAKKNKTQSKNKSRGRRGALQKIVNIEVSAAEKRPLVVPMHLILLIKNGITELKECRLDLTEKFCDNARDRNVSVFTDEEKIFLQRVMDKTKRINNLAKKRALDTLFEYLNAAIFKDSTVHVI</sequence>
<evidence type="ECO:0000313" key="3">
    <source>
        <dbReference type="Proteomes" id="UP000014500"/>
    </source>
</evidence>
<proteinExistence type="predicted"/>
<evidence type="ECO:0000256" key="1">
    <source>
        <dbReference type="SAM" id="MobiDB-lite"/>
    </source>
</evidence>
<protein>
    <submittedName>
        <fullName evidence="2">Uncharacterized protein</fullName>
    </submittedName>
</protein>
<feature type="region of interest" description="Disordered" evidence="1">
    <location>
        <begin position="1180"/>
        <end position="1214"/>
    </location>
</feature>
<feature type="region of interest" description="Disordered" evidence="1">
    <location>
        <begin position="1138"/>
        <end position="1163"/>
    </location>
</feature>
<dbReference type="HOGENOM" id="CLU_259959_0_0_1"/>
<feature type="compositionally biased region" description="Polar residues" evidence="1">
    <location>
        <begin position="189"/>
        <end position="203"/>
    </location>
</feature>
<feature type="compositionally biased region" description="Low complexity" evidence="1">
    <location>
        <begin position="173"/>
        <end position="182"/>
    </location>
</feature>
<accession>T1JJC3</accession>
<dbReference type="EMBL" id="JH431584">
    <property type="status" value="NOT_ANNOTATED_CDS"/>
    <property type="molecule type" value="Genomic_DNA"/>
</dbReference>
<reference evidence="2" key="2">
    <citation type="submission" date="2015-02" db="UniProtKB">
        <authorList>
            <consortium name="EnsemblMetazoa"/>
        </authorList>
    </citation>
    <scope>IDENTIFICATION</scope>
</reference>
<feature type="compositionally biased region" description="Basic and acidic residues" evidence="1">
    <location>
        <begin position="1180"/>
        <end position="1201"/>
    </location>
</feature>
<evidence type="ECO:0000313" key="2">
    <source>
        <dbReference type="EnsemblMetazoa" id="SMAR013953-PA"/>
    </source>
</evidence>
<feature type="compositionally biased region" description="Basic residues" evidence="1">
    <location>
        <begin position="1202"/>
        <end position="1214"/>
    </location>
</feature>
<feature type="region of interest" description="Disordered" evidence="1">
    <location>
        <begin position="426"/>
        <end position="475"/>
    </location>
</feature>
<name>T1JJC3_STRMM</name>
<keyword evidence="3" id="KW-1185">Reference proteome</keyword>
<dbReference type="Proteomes" id="UP000014500">
    <property type="component" value="Unassembled WGS sequence"/>
</dbReference>
<reference evidence="3" key="1">
    <citation type="submission" date="2011-05" db="EMBL/GenBank/DDBJ databases">
        <authorList>
            <person name="Richards S.R."/>
            <person name="Qu J."/>
            <person name="Jiang H."/>
            <person name="Jhangiani S.N."/>
            <person name="Agravi P."/>
            <person name="Goodspeed R."/>
            <person name="Gross S."/>
            <person name="Mandapat C."/>
            <person name="Jackson L."/>
            <person name="Mathew T."/>
            <person name="Pu L."/>
            <person name="Thornton R."/>
            <person name="Saada N."/>
            <person name="Wilczek-Boney K.B."/>
            <person name="Lee S."/>
            <person name="Kovar C."/>
            <person name="Wu Y."/>
            <person name="Scherer S.E."/>
            <person name="Worley K.C."/>
            <person name="Muzny D.M."/>
            <person name="Gibbs R."/>
        </authorList>
    </citation>
    <scope>NUCLEOTIDE SEQUENCE</scope>
    <source>
        <strain evidence="3">Brora</strain>
    </source>
</reference>
<feature type="region of interest" description="Disordered" evidence="1">
    <location>
        <begin position="143"/>
        <end position="203"/>
    </location>
</feature>
<dbReference type="EnsemblMetazoa" id="SMAR013953-RA">
    <property type="protein sequence ID" value="SMAR013953-PA"/>
    <property type="gene ID" value="SMAR013953"/>
</dbReference>
<organism evidence="2 3">
    <name type="scientific">Strigamia maritima</name>
    <name type="common">European centipede</name>
    <name type="synonym">Geophilus maritimus</name>
    <dbReference type="NCBI Taxonomy" id="126957"/>
    <lineage>
        <taxon>Eukaryota</taxon>
        <taxon>Metazoa</taxon>
        <taxon>Ecdysozoa</taxon>
        <taxon>Arthropoda</taxon>
        <taxon>Myriapoda</taxon>
        <taxon>Chilopoda</taxon>
        <taxon>Pleurostigmophora</taxon>
        <taxon>Geophilomorpha</taxon>
        <taxon>Linotaeniidae</taxon>
        <taxon>Strigamia</taxon>
    </lineage>
</organism>